<reference evidence="4 5" key="1">
    <citation type="submission" date="2018-08" db="EMBL/GenBank/DDBJ databases">
        <title>Survival mechanisms of Campylobacter hepaticus identified by genomic analysis and comparative transcriptomic analysis of in vivo and in vitro derived bacteria.</title>
        <authorList>
            <person name="Van T.T.H."/>
            <person name="Moore R.J."/>
        </authorList>
    </citation>
    <scope>NUCLEOTIDE SEQUENCE [LARGE SCALE GENOMIC DNA]</scope>
    <source>
        <strain evidence="3 5">54L</strain>
        <strain evidence="2 4">HV10</strain>
    </source>
</reference>
<dbReference type="AlphaFoldDB" id="A0A424Z0U5"/>
<accession>A0A424Z0U5</accession>
<name>A0A424Z0U5_9BACT</name>
<dbReference type="Proteomes" id="UP000093205">
    <property type="component" value="Chromosome"/>
</dbReference>
<evidence type="ECO:0008006" key="6">
    <source>
        <dbReference type="Google" id="ProtNLM"/>
    </source>
</evidence>
<proteinExistence type="predicted"/>
<organism evidence="3 5">
    <name type="scientific">Campylobacter hepaticus</name>
    <dbReference type="NCBI Taxonomy" id="1813019"/>
    <lineage>
        <taxon>Bacteria</taxon>
        <taxon>Pseudomonadati</taxon>
        <taxon>Campylobacterota</taxon>
        <taxon>Epsilonproteobacteria</taxon>
        <taxon>Campylobacterales</taxon>
        <taxon>Campylobacteraceae</taxon>
        <taxon>Campylobacter</taxon>
    </lineage>
</organism>
<feature type="transmembrane region" description="Helical" evidence="1">
    <location>
        <begin position="5"/>
        <end position="22"/>
    </location>
</feature>
<keyword evidence="1" id="KW-1133">Transmembrane helix</keyword>
<dbReference type="STRING" id="1813019.A2J15_03340"/>
<feature type="transmembrane region" description="Helical" evidence="1">
    <location>
        <begin position="42"/>
        <end position="67"/>
    </location>
</feature>
<evidence type="ECO:0000313" key="3">
    <source>
        <dbReference type="EMBL" id="RQD87818.1"/>
    </source>
</evidence>
<dbReference type="Proteomes" id="UP000286095">
    <property type="component" value="Unassembled WGS sequence"/>
</dbReference>
<dbReference type="RefSeq" id="WP_066778524.1">
    <property type="nucleotide sequence ID" value="NZ_CBCSFE010000006.1"/>
</dbReference>
<keyword evidence="1" id="KW-0472">Membrane</keyword>
<protein>
    <recommendedName>
        <fullName evidence="6">Heme biosynthesis protein HemY</fullName>
    </recommendedName>
</protein>
<keyword evidence="4" id="KW-1185">Reference proteome</keyword>
<keyword evidence="1" id="KW-0812">Transmembrane</keyword>
<dbReference type="KEGG" id="chw:A2J15_005450"/>
<gene>
    <name evidence="2" type="ORF">A2J15_005450</name>
    <name evidence="3" type="ORF">DZD40_03695</name>
</gene>
<evidence type="ECO:0000313" key="2">
    <source>
        <dbReference type="EMBL" id="AXP09140.1"/>
    </source>
</evidence>
<dbReference type="EMBL" id="CP031611">
    <property type="protein sequence ID" value="AXP09140.1"/>
    <property type="molecule type" value="Genomic_DNA"/>
</dbReference>
<dbReference type="EMBL" id="QURW01000007">
    <property type="protein sequence ID" value="RQD87818.1"/>
    <property type="molecule type" value="Genomic_DNA"/>
</dbReference>
<evidence type="ECO:0000256" key="1">
    <source>
        <dbReference type="SAM" id="Phobius"/>
    </source>
</evidence>
<evidence type="ECO:0000313" key="5">
    <source>
        <dbReference type="Proteomes" id="UP000286095"/>
    </source>
</evidence>
<dbReference type="GeneID" id="44004966"/>
<sequence length="327" mass="38698">MKIKLFLFASFIYIALIIGFAWHLELGNYTLTIKNTTLELPIMIWLIIPLIIYMILSVFHISLYGFLRYLKFKHFFKDAAKFENYTQDLLLQKDSKITFQTKEFRTVAQFFKTIKTHEKIPHSNKINEILDLIDGLNHSEYFNLNKYKLDNNNALFIQNEKNHLKQDINYAYSKIKNLNEIKNEFEEIAFNALLEKANYEQIKNIQITKKPFQILNLIKRFKEGSLNLNAAEYEVLISHQTLSQKDYLNIAKLSTTLLNPDALIGIFNKIKNEKNEALKAYLYLLAEFGLLDELRNQIHNDKQFNEFQAFLILREKNIKIDLKQIIQ</sequence>
<dbReference type="OrthoDB" id="5338103at2"/>
<evidence type="ECO:0000313" key="4">
    <source>
        <dbReference type="Proteomes" id="UP000093205"/>
    </source>
</evidence>